<dbReference type="InterPro" id="IPR055397">
    <property type="entry name" value="TraK_C"/>
</dbReference>
<dbReference type="EMBL" id="CP039628">
    <property type="protein sequence ID" value="QLI60529.1"/>
    <property type="molecule type" value="Genomic_DNA"/>
</dbReference>
<proteinExistence type="predicted"/>
<evidence type="ECO:0000313" key="5">
    <source>
        <dbReference type="Proteomes" id="UP000266778"/>
    </source>
</evidence>
<keyword evidence="1" id="KW-0732">Signal</keyword>
<evidence type="ECO:0000259" key="3">
    <source>
        <dbReference type="Pfam" id="PF23536"/>
    </source>
</evidence>
<protein>
    <submittedName>
        <fullName evidence="4">Type-F conjugative transfer system secretin TraK</fullName>
    </submittedName>
</protein>
<gene>
    <name evidence="4" type="ORF">C1C91_23470</name>
</gene>
<evidence type="ECO:0000256" key="1">
    <source>
        <dbReference type="SAM" id="SignalP"/>
    </source>
</evidence>
<feature type="domain" description="TraK C-terminal" evidence="3">
    <location>
        <begin position="131"/>
        <end position="256"/>
    </location>
</feature>
<feature type="signal peptide" evidence="1">
    <location>
        <begin position="1"/>
        <end position="21"/>
    </location>
</feature>
<feature type="domain" description="TraK N-terminal" evidence="2">
    <location>
        <begin position="24"/>
        <end position="125"/>
    </location>
</feature>
<reference evidence="4 5" key="1">
    <citation type="submission" date="2019-04" db="EMBL/GenBank/DDBJ databases">
        <title>Novel transposon Tn6433 variants accelerate the dissemination of tet(E) in Aeromonas under oxytetracycline stresses.</title>
        <authorList>
            <person name="Shi Y."/>
            <person name="Tian Z."/>
            <person name="Zhang Y."/>
            <person name="Zhang H."/>
            <person name="Yang M."/>
        </authorList>
    </citation>
    <scope>NUCLEOTIDE SEQUENCE [LARGE SCALE GENOMIC DNA]</scope>
    <source>
        <strain evidence="4 5">T25-39</strain>
        <plasmid evidence="5">paeca2</plasmid>
    </source>
</reference>
<evidence type="ECO:0000313" key="4">
    <source>
        <dbReference type="EMBL" id="QLI60529.1"/>
    </source>
</evidence>
<dbReference type="Pfam" id="PF23536">
    <property type="entry name" value="TraK_C"/>
    <property type="match status" value="1"/>
</dbReference>
<dbReference type="InterPro" id="IPR010563">
    <property type="entry name" value="TraK_N"/>
</dbReference>
<geneLocation type="plasmid" evidence="5">
    <name>paeca2</name>
</geneLocation>
<keyword evidence="4" id="KW-0614">Plasmid</keyword>
<feature type="chain" id="PRO_5031376107" evidence="1">
    <location>
        <begin position="22"/>
        <end position="260"/>
    </location>
</feature>
<accession>A0A7D5YFQ7</accession>
<dbReference type="Pfam" id="PF06586">
    <property type="entry name" value="TraK_N"/>
    <property type="match status" value="1"/>
</dbReference>
<sequence>MKSFVIGAALIASGTSFFSQATQVLPEIPTTVELSNRDVNRLVCANGGPLSNPVFSAEKPVTVQPGADGRSYYVKFKVLQDNATLDMKYYSEPTELYLTCGKSVFELVIKPAYVDRKTITLGSDTADRMHQNQELMGSMALEESAVMLATAIIKDAKDQDPLPTSFSERPAKQNGWVSGLTDRMGRPVAVQIKKVRDVLVDGTGLRASHYTILANANVMLDELMFLKSQFGSNIFTVTLEALHLSKGMQTTLVIVQREGA</sequence>
<organism evidence="4 5">
    <name type="scientific">Aeromonas caviae</name>
    <name type="common">Aeromonas punctata</name>
    <dbReference type="NCBI Taxonomy" id="648"/>
    <lineage>
        <taxon>Bacteria</taxon>
        <taxon>Pseudomonadati</taxon>
        <taxon>Pseudomonadota</taxon>
        <taxon>Gammaproteobacteria</taxon>
        <taxon>Aeromonadales</taxon>
        <taxon>Aeromonadaceae</taxon>
        <taxon>Aeromonas</taxon>
    </lineage>
</organism>
<dbReference type="Proteomes" id="UP000266778">
    <property type="component" value="Plasmid pAeca2"/>
</dbReference>
<evidence type="ECO:0000259" key="2">
    <source>
        <dbReference type="Pfam" id="PF06586"/>
    </source>
</evidence>
<name>A0A7D5YFQ7_AERCA</name>
<dbReference type="AlphaFoldDB" id="A0A7D5YFQ7"/>